<evidence type="ECO:0000256" key="1">
    <source>
        <dbReference type="ARBA" id="ARBA00023268"/>
    </source>
</evidence>
<evidence type="ECO:0000259" key="2">
    <source>
        <dbReference type="Pfam" id="PF17919"/>
    </source>
</evidence>
<dbReference type="InterPro" id="IPR043502">
    <property type="entry name" value="DNA/RNA_pol_sf"/>
</dbReference>
<dbReference type="InterPro" id="IPR050951">
    <property type="entry name" value="Retrovirus_Pol_polyprotein"/>
</dbReference>
<dbReference type="SUPFAM" id="SSF56672">
    <property type="entry name" value="DNA/RNA polymerases"/>
    <property type="match status" value="1"/>
</dbReference>
<dbReference type="GO" id="GO:0071897">
    <property type="term" value="P:DNA biosynthetic process"/>
    <property type="evidence" value="ECO:0007669"/>
    <property type="project" value="UniProtKB-ARBA"/>
</dbReference>
<dbReference type="PANTHER" id="PTHR37984">
    <property type="entry name" value="PROTEIN CBG26694"/>
    <property type="match status" value="1"/>
</dbReference>
<dbReference type="PANTHER" id="PTHR37984:SF5">
    <property type="entry name" value="PROTEIN NYNRIN-LIKE"/>
    <property type="match status" value="1"/>
</dbReference>
<evidence type="ECO:0000313" key="3">
    <source>
        <dbReference type="EMBL" id="GFT95184.1"/>
    </source>
</evidence>
<dbReference type="Pfam" id="PF17919">
    <property type="entry name" value="RT_RNaseH_2"/>
    <property type="match status" value="1"/>
</dbReference>
<evidence type="ECO:0000313" key="4">
    <source>
        <dbReference type="Proteomes" id="UP000887013"/>
    </source>
</evidence>
<reference evidence="3" key="1">
    <citation type="submission" date="2020-08" db="EMBL/GenBank/DDBJ databases">
        <title>Multicomponent nature underlies the extraordinary mechanical properties of spider dragline silk.</title>
        <authorList>
            <person name="Kono N."/>
            <person name="Nakamura H."/>
            <person name="Mori M."/>
            <person name="Yoshida Y."/>
            <person name="Ohtoshi R."/>
            <person name="Malay A.D."/>
            <person name="Moran D.A.P."/>
            <person name="Tomita M."/>
            <person name="Numata K."/>
            <person name="Arakawa K."/>
        </authorList>
    </citation>
    <scope>NUCLEOTIDE SEQUENCE</scope>
</reference>
<protein>
    <recommendedName>
        <fullName evidence="2">Reverse transcriptase/retrotransposon-derived protein RNase H-like domain-containing protein</fullName>
    </recommendedName>
</protein>
<name>A0A8X6Q1G2_NEPPI</name>
<dbReference type="Proteomes" id="UP000887013">
    <property type="component" value="Unassembled WGS sequence"/>
</dbReference>
<dbReference type="AlphaFoldDB" id="A0A8X6Q1G2"/>
<dbReference type="GO" id="GO:0003824">
    <property type="term" value="F:catalytic activity"/>
    <property type="evidence" value="ECO:0007669"/>
    <property type="project" value="UniProtKB-KW"/>
</dbReference>
<keyword evidence="4" id="KW-1185">Reference proteome</keyword>
<feature type="domain" description="Reverse transcriptase/retrotransposon-derived protein RNase H-like" evidence="2">
    <location>
        <begin position="2"/>
        <end position="85"/>
    </location>
</feature>
<keyword evidence="1" id="KW-0511">Multifunctional enzyme</keyword>
<sequence>MLANADFLAHPKLDSNLSLLTEASDIGIGVLLNQNVDNWPQSLASVSHNLTPTEKNCRVYHRELLAVYFGVRHFRPFLKDRQFSIN</sequence>
<proteinExistence type="predicted"/>
<comment type="caution">
    <text evidence="3">The sequence shown here is derived from an EMBL/GenBank/DDBJ whole genome shotgun (WGS) entry which is preliminary data.</text>
</comment>
<dbReference type="InterPro" id="IPR041577">
    <property type="entry name" value="RT_RNaseH_2"/>
</dbReference>
<gene>
    <name evidence="3" type="ORF">NPIL_421481</name>
</gene>
<dbReference type="EMBL" id="BMAW01026054">
    <property type="protein sequence ID" value="GFT95184.1"/>
    <property type="molecule type" value="Genomic_DNA"/>
</dbReference>
<dbReference type="OrthoDB" id="427924at2759"/>
<organism evidence="3 4">
    <name type="scientific">Nephila pilipes</name>
    <name type="common">Giant wood spider</name>
    <name type="synonym">Nephila maculata</name>
    <dbReference type="NCBI Taxonomy" id="299642"/>
    <lineage>
        <taxon>Eukaryota</taxon>
        <taxon>Metazoa</taxon>
        <taxon>Ecdysozoa</taxon>
        <taxon>Arthropoda</taxon>
        <taxon>Chelicerata</taxon>
        <taxon>Arachnida</taxon>
        <taxon>Araneae</taxon>
        <taxon>Araneomorphae</taxon>
        <taxon>Entelegynae</taxon>
        <taxon>Araneoidea</taxon>
        <taxon>Nephilidae</taxon>
        <taxon>Nephila</taxon>
    </lineage>
</organism>
<accession>A0A8X6Q1G2</accession>